<dbReference type="Gene3D" id="2.30.40.10">
    <property type="entry name" value="Urease, subunit C, domain 1"/>
    <property type="match status" value="1"/>
</dbReference>
<evidence type="ECO:0000256" key="2">
    <source>
        <dbReference type="ARBA" id="ARBA00022723"/>
    </source>
</evidence>
<evidence type="ECO:0000256" key="4">
    <source>
        <dbReference type="ARBA" id="ARBA00022833"/>
    </source>
</evidence>
<dbReference type="EC" id="3.5.4.3" evidence="6"/>
<dbReference type="Proteomes" id="UP000291838">
    <property type="component" value="Unassembled WGS sequence"/>
</dbReference>
<reference evidence="6 7" key="1">
    <citation type="submission" date="2019-01" db="EMBL/GenBank/DDBJ databases">
        <title>Novel species of Nocardioides.</title>
        <authorList>
            <person name="Liu Q."/>
            <person name="Xin Y.-H."/>
        </authorList>
    </citation>
    <scope>NUCLEOTIDE SEQUENCE [LARGE SCALE GENOMIC DNA]</scope>
    <source>
        <strain evidence="6 7">HLT3-15</strain>
    </source>
</reference>
<dbReference type="PANTHER" id="PTHR11271">
    <property type="entry name" value="GUANINE DEAMINASE"/>
    <property type="match status" value="1"/>
</dbReference>
<sequence>MIDAAASPGFLYRARAFDTPVDPFTSADGPGFRHDDDLGLLVSHDDGTIVARGPFATVAEAHPTAPVIDLRDGILLPGLVDTHVHFPQVRVIGALGMPLLEWLDRCALPEEQRLASPAYAATIAGEFVAGLVSAGTTTSLVFGSHFASAVDALFAEAERFGLRVTSGLVVSDRILPEPLLTTPERAYDESVELATRWHGSGRLRYAVTPRFSLSASDPILAACGAVMESVRDVCFTSHVNENNAEVATVAGQFPDRAHYVDTYDHHALLGPLSVLAHDVHPTDAELAVMAARGSSVAWCPTSNAALGSGLFPLRRHLDAGVRVALGSDVGAGTGFSIFKEGLQAYFLQHLMGAEGMPLGAGHLLHLSTSAGAAALGLADTVGDLSEGKQFDALLLRPPPGTALDIGLRHADSPESELGKIFALASDADVADVWVGGEQIASGGFVRPVNRLAPAARRTP</sequence>
<dbReference type="GO" id="GO:0005829">
    <property type="term" value="C:cytosol"/>
    <property type="evidence" value="ECO:0007669"/>
    <property type="project" value="TreeGrafter"/>
</dbReference>
<comment type="cofactor">
    <cofactor evidence="1">
        <name>Zn(2+)</name>
        <dbReference type="ChEBI" id="CHEBI:29105"/>
    </cofactor>
</comment>
<name>A0A4V1RK76_9ACTN</name>
<keyword evidence="7" id="KW-1185">Reference proteome</keyword>
<dbReference type="EMBL" id="SDWS01000003">
    <property type="protein sequence ID" value="RYB91312.1"/>
    <property type="molecule type" value="Genomic_DNA"/>
</dbReference>
<dbReference type="GO" id="GO:0006147">
    <property type="term" value="P:guanine catabolic process"/>
    <property type="evidence" value="ECO:0007669"/>
    <property type="project" value="UniProtKB-UniPathway"/>
</dbReference>
<dbReference type="NCBIfam" id="NF006679">
    <property type="entry name" value="PRK09228.1"/>
    <property type="match status" value="1"/>
</dbReference>
<dbReference type="PANTHER" id="PTHR11271:SF6">
    <property type="entry name" value="GUANINE DEAMINASE"/>
    <property type="match status" value="1"/>
</dbReference>
<dbReference type="InterPro" id="IPR032466">
    <property type="entry name" value="Metal_Hydrolase"/>
</dbReference>
<dbReference type="SUPFAM" id="SSF51556">
    <property type="entry name" value="Metallo-dependent hydrolases"/>
    <property type="match status" value="1"/>
</dbReference>
<organism evidence="6 7">
    <name type="scientific">Nocardioides glacieisoli</name>
    <dbReference type="NCBI Taxonomy" id="1168730"/>
    <lineage>
        <taxon>Bacteria</taxon>
        <taxon>Bacillati</taxon>
        <taxon>Actinomycetota</taxon>
        <taxon>Actinomycetes</taxon>
        <taxon>Propionibacteriales</taxon>
        <taxon>Nocardioidaceae</taxon>
        <taxon>Nocardioides</taxon>
    </lineage>
</organism>
<evidence type="ECO:0000313" key="7">
    <source>
        <dbReference type="Proteomes" id="UP000291838"/>
    </source>
</evidence>
<dbReference type="AlphaFoldDB" id="A0A4V1RK76"/>
<dbReference type="GO" id="GO:0008892">
    <property type="term" value="F:guanine deaminase activity"/>
    <property type="evidence" value="ECO:0007669"/>
    <property type="project" value="UniProtKB-EC"/>
</dbReference>
<dbReference type="GO" id="GO:0008270">
    <property type="term" value="F:zinc ion binding"/>
    <property type="evidence" value="ECO:0007669"/>
    <property type="project" value="TreeGrafter"/>
</dbReference>
<dbReference type="RefSeq" id="WP_129474561.1">
    <property type="nucleotide sequence ID" value="NZ_SDWS01000003.1"/>
</dbReference>
<keyword evidence="3 6" id="KW-0378">Hydrolase</keyword>
<feature type="domain" description="Amidohydrolase-related" evidence="5">
    <location>
        <begin position="74"/>
        <end position="438"/>
    </location>
</feature>
<protein>
    <submittedName>
        <fullName evidence="6">Guanine deaminase</fullName>
        <ecNumber evidence="6">3.5.4.3</ecNumber>
    </submittedName>
</protein>
<dbReference type="SUPFAM" id="SSF51338">
    <property type="entry name" value="Composite domain of metallo-dependent hydrolases"/>
    <property type="match status" value="2"/>
</dbReference>
<evidence type="ECO:0000259" key="5">
    <source>
        <dbReference type="Pfam" id="PF01979"/>
    </source>
</evidence>
<accession>A0A4V1RK76</accession>
<evidence type="ECO:0000313" key="6">
    <source>
        <dbReference type="EMBL" id="RYB91312.1"/>
    </source>
</evidence>
<keyword evidence="2" id="KW-0479">Metal-binding</keyword>
<keyword evidence="4" id="KW-0862">Zinc</keyword>
<proteinExistence type="predicted"/>
<dbReference type="UniPathway" id="UPA00603">
    <property type="reaction ID" value="UER00660"/>
</dbReference>
<dbReference type="Gene3D" id="3.20.20.140">
    <property type="entry name" value="Metal-dependent hydrolases"/>
    <property type="match status" value="1"/>
</dbReference>
<dbReference type="InterPro" id="IPR006680">
    <property type="entry name" value="Amidohydro-rel"/>
</dbReference>
<gene>
    <name evidence="6" type="ORF">EUA06_08245</name>
</gene>
<dbReference type="Pfam" id="PF01979">
    <property type="entry name" value="Amidohydro_1"/>
    <property type="match status" value="1"/>
</dbReference>
<dbReference type="InterPro" id="IPR051607">
    <property type="entry name" value="Metallo-dep_hydrolases"/>
</dbReference>
<evidence type="ECO:0000256" key="1">
    <source>
        <dbReference type="ARBA" id="ARBA00001947"/>
    </source>
</evidence>
<comment type="caution">
    <text evidence="6">The sequence shown here is derived from an EMBL/GenBank/DDBJ whole genome shotgun (WGS) entry which is preliminary data.</text>
</comment>
<dbReference type="InterPro" id="IPR011059">
    <property type="entry name" value="Metal-dep_hydrolase_composite"/>
</dbReference>
<evidence type="ECO:0000256" key="3">
    <source>
        <dbReference type="ARBA" id="ARBA00022801"/>
    </source>
</evidence>
<dbReference type="OrthoDB" id="3189065at2"/>